<evidence type="ECO:0000256" key="4">
    <source>
        <dbReference type="ARBA" id="ARBA00023163"/>
    </source>
</evidence>
<feature type="region of interest" description="Disordered" evidence="6">
    <location>
        <begin position="247"/>
        <end position="271"/>
    </location>
</feature>
<dbReference type="SUPFAM" id="SSF47459">
    <property type="entry name" value="HLH, helix-loop-helix DNA-binding domain"/>
    <property type="match status" value="1"/>
</dbReference>
<protein>
    <submittedName>
        <fullName evidence="8">Helix-loop-helix DNA-binding domain-containing transcription factor</fullName>
    </submittedName>
</protein>
<dbReference type="STRING" id="763407.A0A167M9K0"/>
<dbReference type="PROSITE" id="PS50888">
    <property type="entry name" value="BHLH"/>
    <property type="match status" value="1"/>
</dbReference>
<dbReference type="InParanoid" id="A0A167M9K0"/>
<evidence type="ECO:0000313" key="8">
    <source>
        <dbReference type="EMBL" id="OAD72204.1"/>
    </source>
</evidence>
<evidence type="ECO:0000256" key="2">
    <source>
        <dbReference type="ARBA" id="ARBA00023125"/>
    </source>
</evidence>
<keyword evidence="4" id="KW-0804">Transcription</keyword>
<keyword evidence="1" id="KW-0805">Transcription regulation</keyword>
<dbReference type="GO" id="GO:0003700">
    <property type="term" value="F:DNA-binding transcription factor activity"/>
    <property type="evidence" value="ECO:0007669"/>
    <property type="project" value="TreeGrafter"/>
</dbReference>
<dbReference type="Pfam" id="PF00010">
    <property type="entry name" value="HLH"/>
    <property type="match status" value="1"/>
</dbReference>
<evidence type="ECO:0000256" key="3">
    <source>
        <dbReference type="ARBA" id="ARBA00023159"/>
    </source>
</evidence>
<evidence type="ECO:0000259" key="7">
    <source>
        <dbReference type="PROSITE" id="PS50888"/>
    </source>
</evidence>
<dbReference type="GO" id="GO:0045944">
    <property type="term" value="P:positive regulation of transcription by RNA polymerase II"/>
    <property type="evidence" value="ECO:0007669"/>
    <property type="project" value="TreeGrafter"/>
</dbReference>
<evidence type="ECO:0000313" key="9">
    <source>
        <dbReference type="Proteomes" id="UP000077315"/>
    </source>
</evidence>
<accession>A0A167M9K0</accession>
<dbReference type="VEuPathDB" id="FungiDB:PHYBLDRAFT_187551"/>
<dbReference type="OrthoDB" id="8964853at2759"/>
<dbReference type="PANTHER" id="PTHR10328">
    <property type="entry name" value="PROTEIN MAX MYC-ASSOCIATED FACTOR X"/>
    <property type="match status" value="1"/>
</dbReference>
<sequence>MNPVPNNHFLTSLPQNATGFDPSVYYPQTTYPPFQFGTPLRQPVRSGSMDYQEQHQQHQQDVAATAAFQMMAYQQQQQLHQQLQQQDHQRSGSQDTASTSSPSLSAQSAKRGQSKADRRAEHNAIERARRESLNTKFQQLAHTLPNLQNDSRPSKGTIIERTLDFVKHALAKEERYRHEIRELRLANRQLLGQLSHQTIKERASEKSVIDQSDCADLQQQIHHHHHHQQQQQQQQQNHPSFLVSPMHGLQQHKASSASSSASSLSSPSASANMDTIQIPLPLPLPLPISLPISNTNTNTNTGIGTSTSTSTSTWDNSFYNPAFCDGSPLTTGSPMDEPSDDENSLNGEIEDQFCSTNNSTNANSNIHAHQNFLSMSNGIYTKAPNNNSSNTIGGLSRNYERNSVSYQGYPP</sequence>
<feature type="region of interest" description="Disordered" evidence="6">
    <location>
        <begin position="219"/>
        <end position="238"/>
    </location>
</feature>
<proteinExistence type="predicted"/>
<dbReference type="InterPro" id="IPR036638">
    <property type="entry name" value="HLH_DNA-bd_sf"/>
</dbReference>
<dbReference type="Gene3D" id="4.10.280.10">
    <property type="entry name" value="Helix-loop-helix DNA-binding domain"/>
    <property type="match status" value="1"/>
</dbReference>
<evidence type="ECO:0000256" key="1">
    <source>
        <dbReference type="ARBA" id="ARBA00023015"/>
    </source>
</evidence>
<feature type="region of interest" description="Disordered" evidence="6">
    <location>
        <begin position="79"/>
        <end position="122"/>
    </location>
</feature>
<dbReference type="GO" id="GO:0003677">
    <property type="term" value="F:DNA binding"/>
    <property type="evidence" value="ECO:0007669"/>
    <property type="project" value="UniProtKB-KW"/>
</dbReference>
<dbReference type="PANTHER" id="PTHR10328:SF3">
    <property type="entry name" value="PROTEIN MAX"/>
    <property type="match status" value="1"/>
</dbReference>
<dbReference type="Proteomes" id="UP000077315">
    <property type="component" value="Unassembled WGS sequence"/>
</dbReference>
<gene>
    <name evidence="8" type="ORF">PHYBLDRAFT_187551</name>
</gene>
<dbReference type="InterPro" id="IPR011598">
    <property type="entry name" value="bHLH_dom"/>
</dbReference>
<evidence type="ECO:0000256" key="5">
    <source>
        <dbReference type="ARBA" id="ARBA00023242"/>
    </source>
</evidence>
<dbReference type="GeneID" id="29000297"/>
<feature type="domain" description="BHLH" evidence="7">
    <location>
        <begin position="117"/>
        <end position="169"/>
    </location>
</feature>
<feature type="compositionally biased region" description="Low complexity" evidence="6">
    <location>
        <begin position="79"/>
        <end position="109"/>
    </location>
</feature>
<keyword evidence="5" id="KW-0539">Nucleus</keyword>
<dbReference type="SMART" id="SM00353">
    <property type="entry name" value="HLH"/>
    <property type="match status" value="1"/>
</dbReference>
<dbReference type="EMBL" id="KV440984">
    <property type="protein sequence ID" value="OAD72204.1"/>
    <property type="molecule type" value="Genomic_DNA"/>
</dbReference>
<dbReference type="GO" id="GO:0090575">
    <property type="term" value="C:RNA polymerase II transcription regulator complex"/>
    <property type="evidence" value="ECO:0007669"/>
    <property type="project" value="TreeGrafter"/>
</dbReference>
<dbReference type="AlphaFoldDB" id="A0A167M9K0"/>
<keyword evidence="3" id="KW-0010">Activator</keyword>
<keyword evidence="9" id="KW-1185">Reference proteome</keyword>
<organism evidence="8 9">
    <name type="scientific">Phycomyces blakesleeanus (strain ATCC 8743b / DSM 1359 / FGSC 10004 / NBRC 33097 / NRRL 1555)</name>
    <dbReference type="NCBI Taxonomy" id="763407"/>
    <lineage>
        <taxon>Eukaryota</taxon>
        <taxon>Fungi</taxon>
        <taxon>Fungi incertae sedis</taxon>
        <taxon>Mucoromycota</taxon>
        <taxon>Mucoromycotina</taxon>
        <taxon>Mucoromycetes</taxon>
        <taxon>Mucorales</taxon>
        <taxon>Phycomycetaceae</taxon>
        <taxon>Phycomyces</taxon>
    </lineage>
</organism>
<evidence type="ECO:0000256" key="6">
    <source>
        <dbReference type="SAM" id="MobiDB-lite"/>
    </source>
</evidence>
<feature type="region of interest" description="Disordered" evidence="6">
    <location>
        <begin position="37"/>
        <end position="61"/>
    </location>
</feature>
<feature type="compositionally biased region" description="Low complexity" evidence="6">
    <location>
        <begin position="254"/>
        <end position="271"/>
    </location>
</feature>
<dbReference type="GO" id="GO:0046983">
    <property type="term" value="F:protein dimerization activity"/>
    <property type="evidence" value="ECO:0007669"/>
    <property type="project" value="InterPro"/>
</dbReference>
<reference evidence="9" key="1">
    <citation type="submission" date="2015-06" db="EMBL/GenBank/DDBJ databases">
        <title>Expansion of signal transduction pathways in fungi by whole-genome duplication.</title>
        <authorList>
            <consortium name="DOE Joint Genome Institute"/>
            <person name="Corrochano L.M."/>
            <person name="Kuo A."/>
            <person name="Marcet-Houben M."/>
            <person name="Polaino S."/>
            <person name="Salamov A."/>
            <person name="Villalobos J.M."/>
            <person name="Alvarez M.I."/>
            <person name="Avalos J."/>
            <person name="Benito E.P."/>
            <person name="Benoit I."/>
            <person name="Burger G."/>
            <person name="Camino L.P."/>
            <person name="Canovas D."/>
            <person name="Cerda-Olmedo E."/>
            <person name="Cheng J.-F."/>
            <person name="Dominguez A."/>
            <person name="Elias M."/>
            <person name="Eslava A.P."/>
            <person name="Glaser F."/>
            <person name="Grimwood J."/>
            <person name="Gutierrez G."/>
            <person name="Heitman J."/>
            <person name="Henrissat B."/>
            <person name="Iturriaga E.A."/>
            <person name="Lang B.F."/>
            <person name="Lavin J.L."/>
            <person name="Lee S."/>
            <person name="Li W."/>
            <person name="Lindquist E."/>
            <person name="Lopez-Garcia S."/>
            <person name="Luque E.M."/>
            <person name="Marcos A.T."/>
            <person name="Martin J."/>
            <person name="McCluskey K."/>
            <person name="Medina H.R."/>
            <person name="Miralles-Duran A."/>
            <person name="Miyazaki A."/>
            <person name="Munoz-Torres E."/>
            <person name="Oguiza J.A."/>
            <person name="Ohm R."/>
            <person name="Olmedo M."/>
            <person name="Orejas M."/>
            <person name="Ortiz-Castellanos L."/>
            <person name="Pisabarro A.G."/>
            <person name="Rodriguez-Romero J."/>
            <person name="Ruiz-Herrera J."/>
            <person name="Ruiz-Vazquez R."/>
            <person name="Sanz C."/>
            <person name="Schackwitz W."/>
            <person name="Schmutz J."/>
            <person name="Shahriari M."/>
            <person name="Shelest E."/>
            <person name="Silva-Franco F."/>
            <person name="Soanes D."/>
            <person name="Syed K."/>
            <person name="Tagua V.G."/>
            <person name="Talbot N.J."/>
            <person name="Thon M."/>
            <person name="De vries R.P."/>
            <person name="Wiebenga A."/>
            <person name="Yadav J.S."/>
            <person name="Braun E.L."/>
            <person name="Baker S."/>
            <person name="Garre V."/>
            <person name="Horwitz B."/>
            <person name="Torres-Martinez S."/>
            <person name="Idnurm A."/>
            <person name="Herrera-Estrella A."/>
            <person name="Gabaldon T."/>
            <person name="Grigoriev I.V."/>
        </authorList>
    </citation>
    <scope>NUCLEOTIDE SEQUENCE [LARGE SCALE GENOMIC DNA]</scope>
    <source>
        <strain evidence="9">NRRL 1555(-)</strain>
    </source>
</reference>
<dbReference type="RefSeq" id="XP_018290244.1">
    <property type="nucleotide sequence ID" value="XM_018439391.1"/>
</dbReference>
<name>A0A167M9K0_PHYB8</name>
<keyword evidence="2 8" id="KW-0238">DNA-binding</keyword>